<protein>
    <submittedName>
        <fullName evidence="1">Uncharacterized protein</fullName>
    </submittedName>
</protein>
<sequence length="130" mass="14943">MPITWLQYRCNAFDMEMETDALFGHLLACKTNDHLVSLVYDSDLPIRDLASTLPPFLQACRKLECLELFVAYPANGIDLLVQSWLEIRPESLEKVRINILEIQAEDKCANLMSLARELKFRGLNINVNLF</sequence>
<gene>
    <name evidence="1" type="ORF">AVEN_66986_1</name>
</gene>
<dbReference type="AlphaFoldDB" id="A0A4Y2SVV3"/>
<reference evidence="1 2" key="1">
    <citation type="journal article" date="2019" name="Sci. Rep.">
        <title>Orb-weaving spider Araneus ventricosus genome elucidates the spidroin gene catalogue.</title>
        <authorList>
            <person name="Kono N."/>
            <person name="Nakamura H."/>
            <person name="Ohtoshi R."/>
            <person name="Moran D.A.P."/>
            <person name="Shinohara A."/>
            <person name="Yoshida Y."/>
            <person name="Fujiwara M."/>
            <person name="Mori M."/>
            <person name="Tomita M."/>
            <person name="Arakawa K."/>
        </authorList>
    </citation>
    <scope>NUCLEOTIDE SEQUENCE [LARGE SCALE GENOMIC DNA]</scope>
</reference>
<organism evidence="1 2">
    <name type="scientific">Araneus ventricosus</name>
    <name type="common">Orbweaver spider</name>
    <name type="synonym">Epeira ventricosa</name>
    <dbReference type="NCBI Taxonomy" id="182803"/>
    <lineage>
        <taxon>Eukaryota</taxon>
        <taxon>Metazoa</taxon>
        <taxon>Ecdysozoa</taxon>
        <taxon>Arthropoda</taxon>
        <taxon>Chelicerata</taxon>
        <taxon>Arachnida</taxon>
        <taxon>Araneae</taxon>
        <taxon>Araneomorphae</taxon>
        <taxon>Entelegynae</taxon>
        <taxon>Araneoidea</taxon>
        <taxon>Araneidae</taxon>
        <taxon>Araneus</taxon>
    </lineage>
</organism>
<proteinExistence type="predicted"/>
<name>A0A4Y2SVV3_ARAVE</name>
<comment type="caution">
    <text evidence="1">The sequence shown here is derived from an EMBL/GenBank/DDBJ whole genome shotgun (WGS) entry which is preliminary data.</text>
</comment>
<evidence type="ECO:0000313" key="1">
    <source>
        <dbReference type="EMBL" id="GBN92464.1"/>
    </source>
</evidence>
<dbReference type="Proteomes" id="UP000499080">
    <property type="component" value="Unassembled WGS sequence"/>
</dbReference>
<dbReference type="EMBL" id="BGPR01024394">
    <property type="protein sequence ID" value="GBN92464.1"/>
    <property type="molecule type" value="Genomic_DNA"/>
</dbReference>
<evidence type="ECO:0000313" key="2">
    <source>
        <dbReference type="Proteomes" id="UP000499080"/>
    </source>
</evidence>
<keyword evidence="2" id="KW-1185">Reference proteome</keyword>
<accession>A0A4Y2SVV3</accession>